<reference evidence="2" key="2">
    <citation type="journal article" date="2023" name="BMC Genomics">
        <title>Pest status, molecular evolution, and epigenetic factors derived from the genome assembly of Frankliniella fusca, a thysanopteran phytovirus vector.</title>
        <authorList>
            <person name="Catto M.A."/>
            <person name="Labadie P.E."/>
            <person name="Jacobson A.L."/>
            <person name="Kennedy G.G."/>
            <person name="Srinivasan R."/>
            <person name="Hunt B.G."/>
        </authorList>
    </citation>
    <scope>NUCLEOTIDE SEQUENCE</scope>
    <source>
        <strain evidence="2">PL_HMW_Pooled</strain>
    </source>
</reference>
<comment type="caution">
    <text evidence="2">The sequence shown here is derived from an EMBL/GenBank/DDBJ whole genome shotgun (WGS) entry which is preliminary data.</text>
</comment>
<gene>
    <name evidence="2" type="ORF">KUF71_008592</name>
</gene>
<dbReference type="AlphaFoldDB" id="A0AAE1HDR7"/>
<dbReference type="PANTHER" id="PTHR15976:SF17">
    <property type="entry name" value="CONSTITUTIVE COACTIVATOR OF PEROXISOME PROLIFERATOR-ACTIVATED RECEPTOR GAMMA"/>
    <property type="match status" value="1"/>
</dbReference>
<proteinExistence type="inferred from homology"/>
<organism evidence="2 3">
    <name type="scientific">Frankliniella fusca</name>
    <dbReference type="NCBI Taxonomy" id="407009"/>
    <lineage>
        <taxon>Eukaryota</taxon>
        <taxon>Metazoa</taxon>
        <taxon>Ecdysozoa</taxon>
        <taxon>Arthropoda</taxon>
        <taxon>Hexapoda</taxon>
        <taxon>Insecta</taxon>
        <taxon>Pterygota</taxon>
        <taxon>Neoptera</taxon>
        <taxon>Paraneoptera</taxon>
        <taxon>Thysanoptera</taxon>
        <taxon>Terebrantia</taxon>
        <taxon>Thripoidea</taxon>
        <taxon>Thripidae</taxon>
        <taxon>Frankliniella</taxon>
    </lineage>
</organism>
<keyword evidence="3" id="KW-1185">Reference proteome</keyword>
<dbReference type="GO" id="GO:0005634">
    <property type="term" value="C:nucleus"/>
    <property type="evidence" value="ECO:0007669"/>
    <property type="project" value="TreeGrafter"/>
</dbReference>
<dbReference type="EMBL" id="JAHWGI010000979">
    <property type="protein sequence ID" value="KAK3919465.1"/>
    <property type="molecule type" value="Genomic_DNA"/>
</dbReference>
<sequence length="653" mass="74250">MGIFGFETYLLRDLPNACPRKKLEELVATYREETKQTSCVAVIDTNFLIRQCLEDLDTTCGGQFKEFQINLLNYIGRLTALGISPVFFLDGSVDAGKMRCWMARKLEMLQRVERVYDDVDAGGNRSCIAAEDCIQPAGMYEATILILKEANYPFFCATSDADMEMARYARENKCFAIMSRDTDFVILRGARFYISLFYKHFRISDMSTYLFDRNAIAAAVGLFPDHLPLLASLLRNDFVDGRYLVPLYSKLLGRRNEALRPKEPYHLKDMVPRLASFIRDELWKQEEPVAFILEKTYGGYPPFMLRDLAHKLGLPDQFRMQNELRRQLETSLAKYEYAPRTPLRLHSPEPGPEPDLDPEVLELARAHHRSVTFLNSAVLSLLTRRTLEMGPALEDPRLPLTCTSETALRPFRRRLYGLLQLPGLFTERVAPNKPVEPDRALYPTLFYPVRPDPEVHPHPGLLALWGERDEYDADLEADQWRLFAWALAAHRPPSARVDALADVLRELPKYLVVPAALVYLLYHSGALEGCGEPAGRSAADLVRLLTRTCMLAGLVPAATLAELRVERYHRTVVHVAALFMRSFTYLSLLNDVLGAPVPLSKLNPALYFNGKLFHRIFTNEQPLDGIVYDSYESIESLILKTVIDEAAEVCVEE</sequence>
<dbReference type="Gene3D" id="3.40.50.1010">
    <property type="entry name" value="5'-nuclease"/>
    <property type="match status" value="1"/>
</dbReference>
<reference evidence="2" key="1">
    <citation type="submission" date="2021-07" db="EMBL/GenBank/DDBJ databases">
        <authorList>
            <person name="Catto M.A."/>
            <person name="Jacobson A."/>
            <person name="Kennedy G."/>
            <person name="Labadie P."/>
            <person name="Hunt B.G."/>
            <person name="Srinivasan R."/>
        </authorList>
    </citation>
    <scope>NUCLEOTIDE SEQUENCE</scope>
    <source>
        <strain evidence="2">PL_HMW_Pooled</strain>
        <tissue evidence="2">Head</tissue>
    </source>
</reference>
<accession>A0AAE1HDR7</accession>
<evidence type="ECO:0000313" key="3">
    <source>
        <dbReference type="Proteomes" id="UP001219518"/>
    </source>
</evidence>
<comment type="similarity">
    <text evidence="1">Belongs to the constitutive coactivator of PPAR-gamma family.</text>
</comment>
<dbReference type="Proteomes" id="UP001219518">
    <property type="component" value="Unassembled WGS sequence"/>
</dbReference>
<dbReference type="SUPFAM" id="SSF88723">
    <property type="entry name" value="PIN domain-like"/>
    <property type="match status" value="1"/>
</dbReference>
<dbReference type="PANTHER" id="PTHR15976">
    <property type="entry name" value="CONSTITUTIVE COACTIVATOR OF PEROXISOME PROLIFERATOR-ACTIVATED RECEPTOR GAMMA"/>
    <property type="match status" value="1"/>
</dbReference>
<keyword evidence="2" id="KW-0675">Receptor</keyword>
<dbReference type="InterPro" id="IPR026784">
    <property type="entry name" value="Coact_PPARg"/>
</dbReference>
<dbReference type="InterPro" id="IPR029060">
    <property type="entry name" value="PIN-like_dom_sf"/>
</dbReference>
<name>A0AAE1HDR7_9NEOP</name>
<evidence type="ECO:0000313" key="2">
    <source>
        <dbReference type="EMBL" id="KAK3919465.1"/>
    </source>
</evidence>
<protein>
    <submittedName>
        <fullName evidence="2">Constitutive coactivator of peroxisome proliferator-activated receptor gamma</fullName>
    </submittedName>
</protein>
<evidence type="ECO:0000256" key="1">
    <source>
        <dbReference type="ARBA" id="ARBA00009495"/>
    </source>
</evidence>